<dbReference type="AlphaFoldDB" id="A0A317KTX7"/>
<dbReference type="Pfam" id="PF00892">
    <property type="entry name" value="EamA"/>
    <property type="match status" value="2"/>
</dbReference>
<accession>A0A317KTX7</accession>
<comment type="subcellular location">
    <subcellularLocation>
        <location evidence="1">Cell membrane</location>
        <topology evidence="1">Multi-pass membrane protein</topology>
    </subcellularLocation>
</comment>
<dbReference type="OrthoDB" id="9805239at2"/>
<feature type="transmembrane region" description="Helical" evidence="7">
    <location>
        <begin position="31"/>
        <end position="50"/>
    </location>
</feature>
<feature type="transmembrane region" description="Helical" evidence="7">
    <location>
        <begin position="92"/>
        <end position="113"/>
    </location>
</feature>
<comment type="similarity">
    <text evidence="2">Belongs to the EamA transporter family.</text>
</comment>
<evidence type="ECO:0000256" key="2">
    <source>
        <dbReference type="ARBA" id="ARBA00007362"/>
    </source>
</evidence>
<feature type="transmembrane region" description="Helical" evidence="7">
    <location>
        <begin position="66"/>
        <end position="86"/>
    </location>
</feature>
<evidence type="ECO:0000313" key="10">
    <source>
        <dbReference type="Proteomes" id="UP000245624"/>
    </source>
</evidence>
<dbReference type="InterPro" id="IPR000620">
    <property type="entry name" value="EamA_dom"/>
</dbReference>
<evidence type="ECO:0000256" key="3">
    <source>
        <dbReference type="ARBA" id="ARBA00022475"/>
    </source>
</evidence>
<dbReference type="InterPro" id="IPR050638">
    <property type="entry name" value="AA-Vitamin_Transporters"/>
</dbReference>
<feature type="domain" description="EamA" evidence="8">
    <location>
        <begin position="151"/>
        <end position="287"/>
    </location>
</feature>
<feature type="transmembrane region" description="Helical" evidence="7">
    <location>
        <begin position="177"/>
        <end position="198"/>
    </location>
</feature>
<dbReference type="Gene3D" id="1.10.3730.20">
    <property type="match status" value="1"/>
</dbReference>
<dbReference type="RefSeq" id="WP_109985603.1">
    <property type="nucleotide sequence ID" value="NZ_QGTD01000020.1"/>
</dbReference>
<name>A0A317KTX7_9BACI</name>
<feature type="transmembrane region" description="Helical" evidence="7">
    <location>
        <begin position="245"/>
        <end position="264"/>
    </location>
</feature>
<keyword evidence="10" id="KW-1185">Reference proteome</keyword>
<dbReference type="EMBL" id="QGTD01000020">
    <property type="protein sequence ID" value="PWU66895.1"/>
    <property type="molecule type" value="Genomic_DNA"/>
</dbReference>
<feature type="transmembrane region" description="Helical" evidence="7">
    <location>
        <begin position="210"/>
        <end position="233"/>
    </location>
</feature>
<gene>
    <name evidence="9" type="ORF">DLJ74_18715</name>
</gene>
<evidence type="ECO:0000256" key="5">
    <source>
        <dbReference type="ARBA" id="ARBA00022989"/>
    </source>
</evidence>
<dbReference type="Proteomes" id="UP000245624">
    <property type="component" value="Unassembled WGS sequence"/>
</dbReference>
<evidence type="ECO:0000313" key="9">
    <source>
        <dbReference type="EMBL" id="PWU66895.1"/>
    </source>
</evidence>
<comment type="caution">
    <text evidence="9">The sequence shown here is derived from an EMBL/GenBank/DDBJ whole genome shotgun (WGS) entry which is preliminary data.</text>
</comment>
<feature type="transmembrane region" description="Helical" evidence="7">
    <location>
        <begin position="270"/>
        <end position="287"/>
    </location>
</feature>
<dbReference type="PANTHER" id="PTHR32322">
    <property type="entry name" value="INNER MEMBRANE TRANSPORTER"/>
    <property type="match status" value="1"/>
</dbReference>
<evidence type="ECO:0000256" key="1">
    <source>
        <dbReference type="ARBA" id="ARBA00004651"/>
    </source>
</evidence>
<proteinExistence type="inferred from homology"/>
<dbReference type="SUPFAM" id="SSF103481">
    <property type="entry name" value="Multidrug resistance efflux transporter EmrE"/>
    <property type="match status" value="2"/>
</dbReference>
<reference evidence="9 10" key="1">
    <citation type="submission" date="2018-05" db="EMBL/GenBank/DDBJ databases">
        <title>Genomic analysis of Gracilibacillus dipsosauri DD1 reveals novel features of a salt-tolerant amylase.</title>
        <authorList>
            <person name="Deutch C.E."/>
            <person name="Yang S."/>
        </authorList>
    </citation>
    <scope>NUCLEOTIDE SEQUENCE [LARGE SCALE GENOMIC DNA]</scope>
    <source>
        <strain evidence="9 10">DD1</strain>
    </source>
</reference>
<feature type="transmembrane region" description="Helical" evidence="7">
    <location>
        <begin position="122"/>
        <end position="141"/>
    </location>
</feature>
<dbReference type="InterPro" id="IPR037185">
    <property type="entry name" value="EmrE-like"/>
</dbReference>
<sequence>MKAYLLLILAAIFYAGNLIIGKPVTAEIPPITLSFFRYIIAAFVIFPLGYREWKNNRALWKKEWKAILALSVTGLVLFNIFVYLALNYTTTINAGIVEASTPIFTLLLAFILFGDRFTAKQLFGVFISLFGVFFVITKGSLEVITNLQINIGDLIMLLAMVSWSVYSIFIKQHTWKFPTYGALLVMSVIAIILFIPLLPIEWEEIKQINWSWAIIGGTLYLGIFPSLIALMAYNKGVQELGPSRASIFLNLIPVFTMIGAVIFLKEQISFVQILGGLFVIIGVMITNRMGKKKNKSTTEIES</sequence>
<dbReference type="PANTHER" id="PTHR32322:SF18">
    <property type="entry name" value="S-ADENOSYLMETHIONINE_S-ADENOSYLHOMOCYSTEINE TRANSPORTER"/>
    <property type="match status" value="1"/>
</dbReference>
<feature type="transmembrane region" description="Helical" evidence="7">
    <location>
        <begin position="147"/>
        <end position="170"/>
    </location>
</feature>
<dbReference type="GO" id="GO:0005886">
    <property type="term" value="C:plasma membrane"/>
    <property type="evidence" value="ECO:0007669"/>
    <property type="project" value="UniProtKB-SubCell"/>
</dbReference>
<keyword evidence="4 7" id="KW-0812">Transmembrane</keyword>
<feature type="domain" description="EamA" evidence="8">
    <location>
        <begin position="2"/>
        <end position="136"/>
    </location>
</feature>
<organism evidence="9 10">
    <name type="scientific">Gracilibacillus dipsosauri</name>
    <dbReference type="NCBI Taxonomy" id="178340"/>
    <lineage>
        <taxon>Bacteria</taxon>
        <taxon>Bacillati</taxon>
        <taxon>Bacillota</taxon>
        <taxon>Bacilli</taxon>
        <taxon>Bacillales</taxon>
        <taxon>Bacillaceae</taxon>
        <taxon>Gracilibacillus</taxon>
    </lineage>
</organism>
<evidence type="ECO:0000259" key="8">
    <source>
        <dbReference type="Pfam" id="PF00892"/>
    </source>
</evidence>
<protein>
    <submittedName>
        <fullName evidence="9">EamA/RhaT family transporter</fullName>
    </submittedName>
</protein>
<keyword evidence="6 7" id="KW-0472">Membrane</keyword>
<evidence type="ECO:0000256" key="7">
    <source>
        <dbReference type="SAM" id="Phobius"/>
    </source>
</evidence>
<evidence type="ECO:0000256" key="6">
    <source>
        <dbReference type="ARBA" id="ARBA00023136"/>
    </source>
</evidence>
<evidence type="ECO:0000256" key="4">
    <source>
        <dbReference type="ARBA" id="ARBA00022692"/>
    </source>
</evidence>
<keyword evidence="5 7" id="KW-1133">Transmembrane helix</keyword>
<keyword evidence="3" id="KW-1003">Cell membrane</keyword>